<evidence type="ECO:0000313" key="1">
    <source>
        <dbReference type="EMBL" id="AKX34406.1"/>
    </source>
</evidence>
<sequence length="163" mass="18695">MTEEQAKSISNFIDELPDETADKMFEELVAGMSSYFAILIFGEEIDKVYDDMKEQGKSIEEISEEVKKNTLEDEEIYSNLVGALQEEGDAEFFAEDCVQSISFNPEYPAEIIAKLNELDIEESDFSANLIINFRDQFIDFFVNDIDIVEWKNDIIDALVASWN</sequence>
<dbReference type="EMBL" id="CP012357">
    <property type="protein sequence ID" value="AKX34406.1"/>
    <property type="molecule type" value="Genomic_DNA"/>
</dbReference>
<dbReference type="KEGG" id="sll:SLITO_v1c07870"/>
<organism evidence="1 2">
    <name type="scientific">Spiroplasma litorale</name>
    <dbReference type="NCBI Taxonomy" id="216942"/>
    <lineage>
        <taxon>Bacteria</taxon>
        <taxon>Bacillati</taxon>
        <taxon>Mycoplasmatota</taxon>
        <taxon>Mollicutes</taxon>
        <taxon>Entomoplasmatales</taxon>
        <taxon>Spiroplasmataceae</taxon>
        <taxon>Spiroplasma</taxon>
    </lineage>
</organism>
<reference evidence="1 2" key="1">
    <citation type="journal article" date="2015" name="Genome Announc.">
        <title>Complete Genome Sequence of Spiroplasma litorale TN-1T (DSM 21781), a Bacterium Isolated from a Green-Eyed Horsefly (Tabanus nigrovittatus).</title>
        <authorList>
            <person name="Lo W.S."/>
            <person name="Lai Y.C."/>
            <person name="Lien Y.W."/>
            <person name="Wang T.H."/>
            <person name="Kuo C.H."/>
        </authorList>
    </citation>
    <scope>NUCLEOTIDE SEQUENCE [LARGE SCALE GENOMIC DNA]</scope>
    <source>
        <strain evidence="1 2">TN-1</strain>
    </source>
</reference>
<dbReference type="RefSeq" id="WP_075058500.1">
    <property type="nucleotide sequence ID" value="NZ_CP012357.1"/>
</dbReference>
<keyword evidence="2" id="KW-1185">Reference proteome</keyword>
<accession>A0A0K1W2K3</accession>
<protein>
    <submittedName>
        <fullName evidence="1">Uncharacterized protein</fullName>
    </submittedName>
</protein>
<dbReference type="OrthoDB" id="389019at2"/>
<dbReference type="PATRIC" id="fig|216942.3.peg.801"/>
<name>A0A0K1W2K3_9MOLU</name>
<dbReference type="AlphaFoldDB" id="A0A0K1W2K3"/>
<dbReference type="Proteomes" id="UP000067476">
    <property type="component" value="Chromosome"/>
</dbReference>
<gene>
    <name evidence="1" type="ORF">SLITO_v1c07870</name>
</gene>
<evidence type="ECO:0000313" key="2">
    <source>
        <dbReference type="Proteomes" id="UP000067476"/>
    </source>
</evidence>
<proteinExistence type="predicted"/>
<dbReference type="STRING" id="216942.SLITO_v1c07870"/>